<keyword evidence="3" id="KW-1185">Reference proteome</keyword>
<accession>A0ABS6S0B9</accession>
<feature type="region of interest" description="Disordered" evidence="1">
    <location>
        <begin position="40"/>
        <end position="63"/>
    </location>
</feature>
<reference evidence="2 3" key="1">
    <citation type="journal article" date="2020" name="J Geophys Res Biogeosci">
        <title>Magnetotaxis as an Adaptation to Enable Bacterial Shuttling of Microbial Sulfur and Sulfur Cycling Across Aquatic Oxic#Anoxic Interfaces.</title>
        <authorList>
            <person name="Li J."/>
            <person name="Liu P."/>
            <person name="Wang J."/>
            <person name="Roberts A.P."/>
            <person name="Pan Y."/>
        </authorList>
    </citation>
    <scope>NUCLEOTIDE SEQUENCE [LARGE SCALE GENOMIC DNA]</scope>
    <source>
        <strain evidence="2 3">MYR-1_YQ</strain>
    </source>
</reference>
<sequence>MTLQINFMLKVEDAKLPDIQKALKGAGIKVKSIVELHKEGTPEVANTPEVVNAQDGNTKGGQQ</sequence>
<evidence type="ECO:0000313" key="2">
    <source>
        <dbReference type="EMBL" id="MBV6342297.1"/>
    </source>
</evidence>
<evidence type="ECO:0000256" key="1">
    <source>
        <dbReference type="SAM" id="MobiDB-lite"/>
    </source>
</evidence>
<gene>
    <name evidence="2" type="ORF">HWQ67_11935</name>
</gene>
<comment type="caution">
    <text evidence="2">The sequence shown here is derived from an EMBL/GenBank/DDBJ whole genome shotgun (WGS) entry which is preliminary data.</text>
</comment>
<name>A0ABS6S0B9_9BACT</name>
<organism evidence="2 3">
    <name type="scientific">Candidatus Magnetobacterium casense</name>
    <dbReference type="NCBI Taxonomy" id="1455061"/>
    <lineage>
        <taxon>Bacteria</taxon>
        <taxon>Pseudomonadati</taxon>
        <taxon>Nitrospirota</taxon>
        <taxon>Thermodesulfovibrionia</taxon>
        <taxon>Thermodesulfovibrionales</taxon>
        <taxon>Candidatus Magnetobacteriaceae</taxon>
        <taxon>Candidatus Magnetobacterium</taxon>
    </lineage>
</organism>
<dbReference type="EMBL" id="JABXWD010000230">
    <property type="protein sequence ID" value="MBV6342297.1"/>
    <property type="molecule type" value="Genomic_DNA"/>
</dbReference>
<dbReference type="RefSeq" id="WP_040336216.1">
    <property type="nucleotide sequence ID" value="NZ_JABXWD010000230.1"/>
</dbReference>
<protein>
    <submittedName>
        <fullName evidence="2">Uncharacterized protein</fullName>
    </submittedName>
</protein>
<evidence type="ECO:0000313" key="3">
    <source>
        <dbReference type="Proteomes" id="UP001196980"/>
    </source>
</evidence>
<dbReference type="Proteomes" id="UP001196980">
    <property type="component" value="Unassembled WGS sequence"/>
</dbReference>
<proteinExistence type="predicted"/>